<comment type="caution">
    <text evidence="6">The sequence shown here is derived from an EMBL/GenBank/DDBJ whole genome shotgun (WGS) entry which is preliminary data.</text>
</comment>
<dbReference type="SUPFAM" id="SSF56601">
    <property type="entry name" value="beta-lactamase/transpeptidase-like"/>
    <property type="match status" value="1"/>
</dbReference>
<dbReference type="GO" id="GO:0016020">
    <property type="term" value="C:membrane"/>
    <property type="evidence" value="ECO:0007669"/>
    <property type="project" value="UniProtKB-SubCell"/>
</dbReference>
<evidence type="ECO:0000259" key="4">
    <source>
        <dbReference type="Pfam" id="PF00144"/>
    </source>
</evidence>
<evidence type="ECO:0000256" key="3">
    <source>
        <dbReference type="ARBA" id="ARBA00023136"/>
    </source>
</evidence>
<dbReference type="PANTHER" id="PTHR46825">
    <property type="entry name" value="D-ALANYL-D-ALANINE-CARBOXYPEPTIDASE/ENDOPEPTIDASE AMPH"/>
    <property type="match status" value="1"/>
</dbReference>
<feature type="domain" description="D-aminopeptidase" evidence="5">
    <location>
        <begin position="343"/>
        <end position="516"/>
    </location>
</feature>
<dbReference type="InterPro" id="IPR050491">
    <property type="entry name" value="AmpC-like"/>
</dbReference>
<reference evidence="6 7" key="1">
    <citation type="submission" date="2013-09" db="EMBL/GenBank/DDBJ databases">
        <title>Genome sequencing of Phaeobacter antarcticus sp. nov. SM1211.</title>
        <authorList>
            <person name="Zhang X.-Y."/>
            <person name="Liu C."/>
            <person name="Chen X.-L."/>
            <person name="Xie B.-B."/>
            <person name="Qin Q.-L."/>
            <person name="Rong J.-C."/>
            <person name="Zhang Y.-Z."/>
        </authorList>
    </citation>
    <scope>NUCLEOTIDE SEQUENCE [LARGE SCALE GENOMIC DNA]</scope>
    <source>
        <strain evidence="6 7">SM1211</strain>
    </source>
</reference>
<evidence type="ECO:0000313" key="7">
    <source>
        <dbReference type="Proteomes" id="UP000231259"/>
    </source>
</evidence>
<keyword evidence="2" id="KW-0031">Aminopeptidase</keyword>
<gene>
    <name evidence="6" type="ORF">P775_03640</name>
</gene>
<dbReference type="SUPFAM" id="SSF50886">
    <property type="entry name" value="D-aminopeptidase, middle and C-terminal domains"/>
    <property type="match status" value="2"/>
</dbReference>
<dbReference type="Pfam" id="PF00144">
    <property type="entry name" value="Beta-lactamase"/>
    <property type="match status" value="1"/>
</dbReference>
<feature type="domain" description="Beta-lactamase-related" evidence="4">
    <location>
        <begin position="16"/>
        <end position="327"/>
    </location>
</feature>
<dbReference type="NCBIfam" id="NF009622">
    <property type="entry name" value="PRK13128.1"/>
    <property type="match status" value="1"/>
</dbReference>
<comment type="subcellular location">
    <subcellularLocation>
        <location evidence="1">Membrane</location>
    </subcellularLocation>
</comment>
<protein>
    <recommendedName>
        <fullName evidence="8">D-stereospecific aminopeptidase</fullName>
    </recommendedName>
</protein>
<evidence type="ECO:0008006" key="8">
    <source>
        <dbReference type="Google" id="ProtNLM"/>
    </source>
</evidence>
<dbReference type="OrthoDB" id="7791015at2"/>
<evidence type="ECO:0000259" key="5">
    <source>
        <dbReference type="Pfam" id="PF07930"/>
    </source>
</evidence>
<dbReference type="Proteomes" id="UP000231259">
    <property type="component" value="Unassembled WGS sequence"/>
</dbReference>
<dbReference type="PANTHER" id="PTHR46825:SF11">
    <property type="entry name" value="PENICILLIN-BINDING PROTEIN 4"/>
    <property type="match status" value="1"/>
</dbReference>
<dbReference type="InterPro" id="IPR027279">
    <property type="entry name" value="D_amino_pept/lipop_sf"/>
</dbReference>
<dbReference type="AlphaFoldDB" id="A0A2G8RJ66"/>
<evidence type="ECO:0000256" key="2">
    <source>
        <dbReference type="ARBA" id="ARBA00022438"/>
    </source>
</evidence>
<dbReference type="Gene3D" id="2.40.128.50">
    <property type="match status" value="2"/>
</dbReference>
<dbReference type="Pfam" id="PF07930">
    <property type="entry name" value="DAP_B"/>
    <property type="match status" value="1"/>
</dbReference>
<keyword evidence="7" id="KW-1185">Reference proteome</keyword>
<keyword evidence="3" id="KW-0472">Membrane</keyword>
<sequence length="520" mass="56902">MIYLSRAMLEDAINAVPKRFQGPGGLIGVLKDGEVVASRAWGYSDLARGTAMSVDTRMPICSISKQFTCASLLAAVGEPEVLDGKLPPFLPYLATELPSVRQLCHNQSGLRDYWALTVLHGGLAEQTFRREDALPMIAQMRSGHFPPGTSYSYCNCNYRILSEMIEAETGSDLETLYQTHIWGPAGMKTAVLTADTRHPEDGVVGYEGNGDHGFMPADNGIYWRGDAGISASLSDMMAYEHWIDAQREDESGLYTRISKQPTFSDGTQAWYGFGLVHERIGALAVTGHGGALRGFRIHRLYCPEVRLSVVVMFNHEADAHACALQIASAALGKTEPASRPLPEGWAGTWIDHDRGMMTRITPGRRTVDFQYFTDVTQLRLAEDGSLVAPGVRLQRAGDALTLGIVSENTQRQLEPITEVPAICSVDAAGTYETEELQTEMCIEIRDGAASMQFTGLLGTGQMEPLYPVAQDVWELVTRRSMDAPAPGSWTFTVIRNDDGHVTGGTLSCWLARNIAYRKVA</sequence>
<dbReference type="Gene3D" id="3.40.710.10">
    <property type="entry name" value="DD-peptidase/beta-lactamase superfamily"/>
    <property type="match status" value="1"/>
</dbReference>
<keyword evidence="2" id="KW-0378">Hydrolase</keyword>
<dbReference type="InterPro" id="IPR012338">
    <property type="entry name" value="Beta-lactam/transpept-like"/>
</dbReference>
<organism evidence="6 7">
    <name type="scientific">Puniceibacterium antarcticum</name>
    <dbReference type="NCBI Taxonomy" id="1206336"/>
    <lineage>
        <taxon>Bacteria</taxon>
        <taxon>Pseudomonadati</taxon>
        <taxon>Pseudomonadota</taxon>
        <taxon>Alphaproteobacteria</taxon>
        <taxon>Rhodobacterales</taxon>
        <taxon>Paracoccaceae</taxon>
        <taxon>Puniceibacterium</taxon>
    </lineage>
</organism>
<evidence type="ECO:0000256" key="1">
    <source>
        <dbReference type="ARBA" id="ARBA00004370"/>
    </source>
</evidence>
<dbReference type="GO" id="GO:0004177">
    <property type="term" value="F:aminopeptidase activity"/>
    <property type="evidence" value="ECO:0007669"/>
    <property type="project" value="UniProtKB-KW"/>
</dbReference>
<dbReference type="InterPro" id="IPR012856">
    <property type="entry name" value="DAP_B_dom"/>
</dbReference>
<name>A0A2G8RJ66_9RHOB</name>
<dbReference type="InterPro" id="IPR001466">
    <property type="entry name" value="Beta-lactam-related"/>
</dbReference>
<accession>A0A2G8RJ66</accession>
<keyword evidence="2" id="KW-0645">Protease</keyword>
<dbReference type="EMBL" id="AWWI01000029">
    <property type="protein sequence ID" value="PIL21609.1"/>
    <property type="molecule type" value="Genomic_DNA"/>
</dbReference>
<evidence type="ECO:0000313" key="6">
    <source>
        <dbReference type="EMBL" id="PIL21609.1"/>
    </source>
</evidence>
<proteinExistence type="predicted"/>